<accession>A0AAV2YGL4</accession>
<proteinExistence type="predicted"/>
<evidence type="ECO:0008006" key="9">
    <source>
        <dbReference type="Google" id="ProtNLM"/>
    </source>
</evidence>
<evidence type="ECO:0000313" key="8">
    <source>
        <dbReference type="Proteomes" id="UP001146120"/>
    </source>
</evidence>
<protein>
    <recommendedName>
        <fullName evidence="9">Golgi apparatus membrane protein TVP15</fullName>
    </recommendedName>
</protein>
<evidence type="ECO:0000256" key="3">
    <source>
        <dbReference type="ARBA" id="ARBA00022989"/>
    </source>
</evidence>
<keyword evidence="4 6" id="KW-0472">Membrane</keyword>
<evidence type="ECO:0000256" key="4">
    <source>
        <dbReference type="ARBA" id="ARBA00023136"/>
    </source>
</evidence>
<reference evidence="7" key="2">
    <citation type="journal article" date="2023" name="Microbiol Resour">
        <title>Decontamination and Annotation of the Draft Genome Sequence of the Oomycete Lagenidium giganteum ARSEF 373.</title>
        <authorList>
            <person name="Morgan W.R."/>
            <person name="Tartar A."/>
        </authorList>
    </citation>
    <scope>NUCLEOTIDE SEQUENCE</scope>
    <source>
        <strain evidence="7">ARSEF 373</strain>
    </source>
</reference>
<reference evidence="7" key="1">
    <citation type="submission" date="2022-11" db="EMBL/GenBank/DDBJ databases">
        <authorList>
            <person name="Morgan W.R."/>
            <person name="Tartar A."/>
        </authorList>
    </citation>
    <scope>NUCLEOTIDE SEQUENCE</scope>
    <source>
        <strain evidence="7">ARSEF 373</strain>
    </source>
</reference>
<evidence type="ECO:0000256" key="1">
    <source>
        <dbReference type="ARBA" id="ARBA00004141"/>
    </source>
</evidence>
<keyword evidence="8" id="KW-1185">Reference proteome</keyword>
<feature type="compositionally biased region" description="Low complexity" evidence="5">
    <location>
        <begin position="87"/>
        <end position="116"/>
    </location>
</feature>
<sequence length="291" mass="31367">GPLERPPPRSSSAEPNVARENDRKKNATARPARQSTKPPHRTAKPSMSSANNNPFQDPSVLMASSPAASMALDPNKVTGHPPPPVVSPVHAPAKPAYAPQPPAGQMAPMSPAGQPQLGPPGPARNPGLVDKVMDDLGDKIKATNSTTILRVMRTVNLLLALLTIIAGTLAWVFGRVTSFQKVIAGIYIIMFGGLLLAFEMRSEALDRIIRLNFGFMYGNGTRTVFLLFIAIWPLSMGNFWLTILDAVLLFINAFFNYFVISQHPAFTNGTPPMEVAPQGVPQYQQQGPANV</sequence>
<evidence type="ECO:0000256" key="5">
    <source>
        <dbReference type="SAM" id="MobiDB-lite"/>
    </source>
</evidence>
<comment type="caution">
    <text evidence="7">The sequence shown here is derived from an EMBL/GenBank/DDBJ whole genome shotgun (WGS) entry which is preliminary data.</text>
</comment>
<dbReference type="Pfam" id="PF08507">
    <property type="entry name" value="COPI_assoc"/>
    <property type="match status" value="1"/>
</dbReference>
<feature type="compositionally biased region" description="Polar residues" evidence="5">
    <location>
        <begin position="45"/>
        <end position="56"/>
    </location>
</feature>
<evidence type="ECO:0000256" key="2">
    <source>
        <dbReference type="ARBA" id="ARBA00022692"/>
    </source>
</evidence>
<dbReference type="AlphaFoldDB" id="A0AAV2YGL4"/>
<dbReference type="PANTHER" id="PTHR38894">
    <property type="entry name" value="TRANSMEMBRANE PROTEIN"/>
    <property type="match status" value="1"/>
</dbReference>
<evidence type="ECO:0000256" key="6">
    <source>
        <dbReference type="SAM" id="Phobius"/>
    </source>
</evidence>
<feature type="region of interest" description="Disordered" evidence="5">
    <location>
        <begin position="1"/>
        <end position="125"/>
    </location>
</feature>
<keyword evidence="3 6" id="KW-1133">Transmembrane helix</keyword>
<feature type="transmembrane region" description="Helical" evidence="6">
    <location>
        <begin position="155"/>
        <end position="173"/>
    </location>
</feature>
<feature type="compositionally biased region" description="Low complexity" evidence="5">
    <location>
        <begin position="58"/>
        <end position="72"/>
    </location>
</feature>
<dbReference type="GO" id="GO:0016020">
    <property type="term" value="C:membrane"/>
    <property type="evidence" value="ECO:0007669"/>
    <property type="project" value="UniProtKB-SubCell"/>
</dbReference>
<gene>
    <name evidence="7" type="ORF">N0F65_000432</name>
</gene>
<organism evidence="7 8">
    <name type="scientific">Lagenidium giganteum</name>
    <dbReference type="NCBI Taxonomy" id="4803"/>
    <lineage>
        <taxon>Eukaryota</taxon>
        <taxon>Sar</taxon>
        <taxon>Stramenopiles</taxon>
        <taxon>Oomycota</taxon>
        <taxon>Peronosporomycetes</taxon>
        <taxon>Pythiales</taxon>
        <taxon>Pythiaceae</taxon>
    </lineage>
</organism>
<dbReference type="EMBL" id="DAKRPA010000263">
    <property type="protein sequence ID" value="DAZ94205.1"/>
    <property type="molecule type" value="Genomic_DNA"/>
</dbReference>
<dbReference type="InterPro" id="IPR013714">
    <property type="entry name" value="Golgi_TVP15"/>
</dbReference>
<feature type="transmembrane region" description="Helical" evidence="6">
    <location>
        <begin position="239"/>
        <end position="260"/>
    </location>
</feature>
<name>A0AAV2YGL4_9STRA</name>
<comment type="subcellular location">
    <subcellularLocation>
        <location evidence="1">Membrane</location>
        <topology evidence="1">Multi-pass membrane protein</topology>
    </subcellularLocation>
</comment>
<dbReference type="PANTHER" id="PTHR38894:SF1">
    <property type="entry name" value="TRANSMEMBRANE PROTEIN"/>
    <property type="match status" value="1"/>
</dbReference>
<evidence type="ECO:0000313" key="7">
    <source>
        <dbReference type="EMBL" id="DAZ94205.1"/>
    </source>
</evidence>
<dbReference type="Proteomes" id="UP001146120">
    <property type="component" value="Unassembled WGS sequence"/>
</dbReference>
<keyword evidence="2 6" id="KW-0812">Transmembrane</keyword>
<feature type="non-terminal residue" evidence="7">
    <location>
        <position position="1"/>
    </location>
</feature>
<feature type="transmembrane region" description="Helical" evidence="6">
    <location>
        <begin position="210"/>
        <end position="233"/>
    </location>
</feature>
<feature type="transmembrane region" description="Helical" evidence="6">
    <location>
        <begin position="179"/>
        <end position="198"/>
    </location>
</feature>